<accession>A0A916U5B9</accession>
<evidence type="ECO:0000256" key="2">
    <source>
        <dbReference type="ARBA" id="ARBA00022741"/>
    </source>
</evidence>
<keyword evidence="1" id="KW-1003">Cell membrane</keyword>
<dbReference type="PANTHER" id="PTHR43119:SF1">
    <property type="entry name" value="ABC TRANSPORTER DOMAIN-CONTAINING PROTEIN"/>
    <property type="match status" value="1"/>
</dbReference>
<keyword evidence="1" id="KW-0472">Membrane</keyword>
<comment type="caution">
    <text evidence="5">The sequence shown here is derived from an EMBL/GenBank/DDBJ whole genome shotgun (WGS) entry which is preliminary data.</text>
</comment>
<keyword evidence="3 5" id="KW-0067">ATP-binding</keyword>
<dbReference type="InterPro" id="IPR003593">
    <property type="entry name" value="AAA+_ATPase"/>
</dbReference>
<dbReference type="Pfam" id="PF00005">
    <property type="entry name" value="ABC_tran"/>
    <property type="match status" value="1"/>
</dbReference>
<name>A0A916U5B9_9BURK</name>
<dbReference type="PANTHER" id="PTHR43119">
    <property type="entry name" value="ABC TRANSPORT PROTEIN ATP-BINDING COMPONENT-RELATED"/>
    <property type="match status" value="1"/>
</dbReference>
<feature type="domain" description="ABC transporter" evidence="4">
    <location>
        <begin position="11"/>
        <end position="213"/>
    </location>
</feature>
<evidence type="ECO:0000313" key="6">
    <source>
        <dbReference type="Proteomes" id="UP000637423"/>
    </source>
</evidence>
<evidence type="ECO:0000313" key="5">
    <source>
        <dbReference type="EMBL" id="GGC61214.1"/>
    </source>
</evidence>
<dbReference type="RefSeq" id="WP_188564421.1">
    <property type="nucleotide sequence ID" value="NZ_BMED01000001.1"/>
</dbReference>
<dbReference type="GO" id="GO:0016887">
    <property type="term" value="F:ATP hydrolysis activity"/>
    <property type="evidence" value="ECO:0007669"/>
    <property type="project" value="InterPro"/>
</dbReference>
<dbReference type="EMBL" id="BMED01000001">
    <property type="protein sequence ID" value="GGC61214.1"/>
    <property type="molecule type" value="Genomic_DNA"/>
</dbReference>
<dbReference type="InterPro" id="IPR027417">
    <property type="entry name" value="P-loop_NTPase"/>
</dbReference>
<dbReference type="Gene3D" id="3.40.50.300">
    <property type="entry name" value="P-loop containing nucleotide triphosphate hydrolases"/>
    <property type="match status" value="1"/>
</dbReference>
<proteinExistence type="predicted"/>
<organism evidence="5 6">
    <name type="scientific">Undibacterium terreum</name>
    <dbReference type="NCBI Taxonomy" id="1224302"/>
    <lineage>
        <taxon>Bacteria</taxon>
        <taxon>Pseudomonadati</taxon>
        <taxon>Pseudomonadota</taxon>
        <taxon>Betaproteobacteria</taxon>
        <taxon>Burkholderiales</taxon>
        <taxon>Oxalobacteraceae</taxon>
        <taxon>Undibacterium</taxon>
    </lineage>
</organism>
<dbReference type="AlphaFoldDB" id="A0A916U5B9"/>
<reference evidence="5" key="2">
    <citation type="submission" date="2020-09" db="EMBL/GenBank/DDBJ databases">
        <authorList>
            <person name="Sun Q."/>
            <person name="Zhou Y."/>
        </authorList>
    </citation>
    <scope>NUCLEOTIDE SEQUENCE</scope>
    <source>
        <strain evidence="5">CGMCC 1.10998</strain>
    </source>
</reference>
<reference evidence="5" key="1">
    <citation type="journal article" date="2014" name="Int. J. Syst. Evol. Microbiol.">
        <title>Complete genome sequence of Corynebacterium casei LMG S-19264T (=DSM 44701T), isolated from a smear-ripened cheese.</title>
        <authorList>
            <consortium name="US DOE Joint Genome Institute (JGI-PGF)"/>
            <person name="Walter F."/>
            <person name="Albersmeier A."/>
            <person name="Kalinowski J."/>
            <person name="Ruckert C."/>
        </authorList>
    </citation>
    <scope>NUCLEOTIDE SEQUENCE</scope>
    <source>
        <strain evidence="5">CGMCC 1.10998</strain>
    </source>
</reference>
<dbReference type="SMART" id="SM00382">
    <property type="entry name" value="AAA"/>
    <property type="match status" value="1"/>
</dbReference>
<dbReference type="Proteomes" id="UP000637423">
    <property type="component" value="Unassembled WGS sequence"/>
</dbReference>
<dbReference type="SUPFAM" id="SSF52540">
    <property type="entry name" value="P-loop containing nucleoside triphosphate hydrolases"/>
    <property type="match status" value="1"/>
</dbReference>
<gene>
    <name evidence="5" type="ORF">GCM10011396_05250</name>
</gene>
<protein>
    <submittedName>
        <fullName evidence="5">ATP-binding protein</fullName>
    </submittedName>
</protein>
<evidence type="ECO:0000256" key="3">
    <source>
        <dbReference type="ARBA" id="ARBA00022840"/>
    </source>
</evidence>
<evidence type="ECO:0000256" key="1">
    <source>
        <dbReference type="ARBA" id="ARBA00022475"/>
    </source>
</evidence>
<keyword evidence="6" id="KW-1185">Reference proteome</keyword>
<keyword evidence="2" id="KW-0547">Nucleotide-binding</keyword>
<dbReference type="PROSITE" id="PS50893">
    <property type="entry name" value="ABC_TRANSPORTER_2"/>
    <property type="match status" value="1"/>
</dbReference>
<dbReference type="InterPro" id="IPR003439">
    <property type="entry name" value="ABC_transporter-like_ATP-bd"/>
</dbReference>
<sequence>MPPDKDTSHAVQSQPLLRLLALQSSHRGPFSLELAAGECTSIMGASGSGKSVLLRMIADLDPHAGQVYLEDTARDAMPAPEWRRKVVYQAAEPAWWEPSAAAHFSAEDLPAVLGMMEQLGLEPALLESDVTRLSTGQRQRLALIRSLACEPRVLLLDEPTAALDQASILAVEKLLHQRMEQGLAVIWVTHSDEQAGRVSGRRFEIRERQLHAL</sequence>
<dbReference type="GO" id="GO:0005524">
    <property type="term" value="F:ATP binding"/>
    <property type="evidence" value="ECO:0007669"/>
    <property type="project" value="UniProtKB-KW"/>
</dbReference>
<evidence type="ECO:0000259" key="4">
    <source>
        <dbReference type="PROSITE" id="PS50893"/>
    </source>
</evidence>